<dbReference type="EMBL" id="LAKJ01000002">
    <property type="protein sequence ID" value="KKI65354.1"/>
    <property type="molecule type" value="Genomic_DNA"/>
</dbReference>
<proteinExistence type="predicted"/>
<accession>A0A0M2P3L9</accession>
<comment type="caution">
    <text evidence="1">The sequence shown here is derived from an EMBL/GenBank/DDBJ whole genome shotgun (WGS) entry which is preliminary data.</text>
</comment>
<dbReference type="PATRIC" id="fig|74704.6.peg.1346"/>
<dbReference type="InterPro" id="IPR029032">
    <property type="entry name" value="AhpD-like"/>
</dbReference>
<protein>
    <submittedName>
        <fullName evidence="1">4-carboxymuconolactone decarboxylase domain protein</fullName>
    </submittedName>
</protein>
<evidence type="ECO:0000313" key="1">
    <source>
        <dbReference type="EMBL" id="KKI65354.1"/>
    </source>
</evidence>
<dbReference type="SUPFAM" id="SSF69118">
    <property type="entry name" value="AhpD-like"/>
    <property type="match status" value="1"/>
</dbReference>
<dbReference type="AlphaFoldDB" id="A0A0M2P3L9"/>
<reference evidence="1 2" key="1">
    <citation type="submission" date="2015-03" db="EMBL/GenBank/DDBJ databases">
        <title>Genome Assembly of Staphylococcus cohnii subsp. cohnii strain G22B2.</title>
        <authorList>
            <person name="Nair G."/>
            <person name="Kaur G."/>
            <person name="Khatri I."/>
            <person name="Singh N.K."/>
            <person name="Sathyabama S."/>
            <person name="Maurya S.K."/>
            <person name="Subramanian S."/>
            <person name="Agrewala J.N."/>
            <person name="Mayilraj S."/>
        </authorList>
    </citation>
    <scope>NUCLEOTIDE SEQUENCE [LARGE SCALE GENOMIC DNA]</scope>
    <source>
        <strain evidence="1 2">G22B2</strain>
    </source>
</reference>
<name>A0A0M2P3L9_STACC</name>
<evidence type="ECO:0000313" key="2">
    <source>
        <dbReference type="Proteomes" id="UP000034455"/>
    </source>
</evidence>
<dbReference type="Gene3D" id="1.20.1290.10">
    <property type="entry name" value="AhpD-like"/>
    <property type="match status" value="1"/>
</dbReference>
<sequence length="93" mass="11002">MHTTDARKRGIDEKKIYLLNAWEDTNIYNDAEKLALELAEHVTLISNHKVPKELYNRVREKYSEKEYADLIFTIAQINTWNRISISMGNEYNV</sequence>
<gene>
    <name evidence="1" type="ORF">UF66_1311</name>
</gene>
<organism evidence="1 2">
    <name type="scientific">Staphylococcus cohnii subsp. cohnii</name>
    <dbReference type="NCBI Taxonomy" id="74704"/>
    <lineage>
        <taxon>Bacteria</taxon>
        <taxon>Bacillati</taxon>
        <taxon>Bacillota</taxon>
        <taxon>Bacilli</taxon>
        <taxon>Bacillales</taxon>
        <taxon>Staphylococcaceae</taxon>
        <taxon>Staphylococcus</taxon>
        <taxon>Staphylococcus cohnii species complex</taxon>
    </lineage>
</organism>
<dbReference type="PANTHER" id="PTHR34846">
    <property type="entry name" value="4-CARBOXYMUCONOLACTONE DECARBOXYLASE FAMILY PROTEIN (AFU_ORTHOLOGUE AFUA_6G11590)"/>
    <property type="match status" value="1"/>
</dbReference>
<dbReference type="PANTHER" id="PTHR34846:SF10">
    <property type="entry name" value="CYTOPLASMIC PROTEIN"/>
    <property type="match status" value="1"/>
</dbReference>
<dbReference type="Proteomes" id="UP000034455">
    <property type="component" value="Unassembled WGS sequence"/>
</dbReference>